<dbReference type="EMBL" id="ADBL01001320">
    <property type="status" value="NOT_ANNOTATED_CDS"/>
    <property type="molecule type" value="Genomic_DNA"/>
</dbReference>
<keyword evidence="1" id="KW-0677">Repeat</keyword>
<reference evidence="4" key="5">
    <citation type="submission" date="2015-06" db="UniProtKB">
        <authorList>
            <consortium name="EnsemblFungi"/>
        </authorList>
    </citation>
    <scope>IDENTIFICATION</scope>
    <source>
        <strain evidence="4">ATCC 64411</strain>
    </source>
</reference>
<evidence type="ECO:0000313" key="3">
    <source>
        <dbReference type="EMBL" id="KLU86522.1"/>
    </source>
</evidence>
<dbReference type="OrthoDB" id="5967843at2759"/>
<dbReference type="InterPro" id="IPR027417">
    <property type="entry name" value="P-loop_NTPase"/>
</dbReference>
<gene>
    <name evidence="3" type="ORF">MAPG_05534</name>
</gene>
<reference evidence="3" key="3">
    <citation type="submission" date="2011-03" db="EMBL/GenBank/DDBJ databases">
        <title>Annotation of Magnaporthe poae ATCC 64411.</title>
        <authorList>
            <person name="Ma L.-J."/>
            <person name="Dead R."/>
            <person name="Young S.K."/>
            <person name="Zeng Q."/>
            <person name="Gargeya S."/>
            <person name="Fitzgerald M."/>
            <person name="Haas B."/>
            <person name="Abouelleil A."/>
            <person name="Alvarado L."/>
            <person name="Arachchi H.M."/>
            <person name="Berlin A."/>
            <person name="Brown A."/>
            <person name="Chapman S.B."/>
            <person name="Chen Z."/>
            <person name="Dunbar C."/>
            <person name="Freedman E."/>
            <person name="Gearin G."/>
            <person name="Gellesch M."/>
            <person name="Goldberg J."/>
            <person name="Griggs A."/>
            <person name="Gujja S."/>
            <person name="Heiman D."/>
            <person name="Howarth C."/>
            <person name="Larson L."/>
            <person name="Lui A."/>
            <person name="MacDonald P.J.P."/>
            <person name="Mehta T."/>
            <person name="Montmayeur A."/>
            <person name="Murphy C."/>
            <person name="Neiman D."/>
            <person name="Pearson M."/>
            <person name="Priest M."/>
            <person name="Roberts A."/>
            <person name="Saif S."/>
            <person name="Shea T."/>
            <person name="Shenoy N."/>
            <person name="Sisk P."/>
            <person name="Stolte C."/>
            <person name="Sykes S."/>
            <person name="Yandava C."/>
            <person name="Wortman J."/>
            <person name="Nusbaum C."/>
            <person name="Birren B."/>
        </authorList>
    </citation>
    <scope>NUCLEOTIDE SEQUENCE</scope>
    <source>
        <strain evidence="3">ATCC 64411</strain>
    </source>
</reference>
<reference evidence="3" key="2">
    <citation type="submission" date="2010-05" db="EMBL/GenBank/DDBJ databases">
        <title>The Genome Sequence of Magnaporthe poae strain ATCC 64411.</title>
        <authorList>
            <consortium name="The Broad Institute Genome Sequencing Platform"/>
            <consortium name="Broad Institute Genome Sequencing Center for Infectious Disease"/>
            <person name="Ma L.-J."/>
            <person name="Dead R."/>
            <person name="Young S."/>
            <person name="Zeng Q."/>
            <person name="Koehrsen M."/>
            <person name="Alvarado L."/>
            <person name="Berlin A."/>
            <person name="Chapman S.B."/>
            <person name="Chen Z."/>
            <person name="Freedman E."/>
            <person name="Gellesch M."/>
            <person name="Goldberg J."/>
            <person name="Griggs A."/>
            <person name="Gujja S."/>
            <person name="Heilman E.R."/>
            <person name="Heiman D."/>
            <person name="Hepburn T."/>
            <person name="Howarth C."/>
            <person name="Jen D."/>
            <person name="Larson L."/>
            <person name="Mehta T."/>
            <person name="Neiman D."/>
            <person name="Pearson M."/>
            <person name="Roberts A."/>
            <person name="Saif S."/>
            <person name="Shea T."/>
            <person name="Shenoy N."/>
            <person name="Sisk P."/>
            <person name="Stolte C."/>
            <person name="Sykes S."/>
            <person name="Walk T."/>
            <person name="White J."/>
            <person name="Yandava C."/>
            <person name="Haas B."/>
            <person name="Nusbaum C."/>
            <person name="Birren B."/>
        </authorList>
    </citation>
    <scope>NUCLEOTIDE SEQUENCE</scope>
    <source>
        <strain evidence="3">ATCC 64411</strain>
    </source>
</reference>
<dbReference type="SUPFAM" id="SSF53474">
    <property type="entry name" value="alpha/beta-Hydrolases"/>
    <property type="match status" value="1"/>
</dbReference>
<dbReference type="PANTHER" id="PTHR10039">
    <property type="entry name" value="AMELOGENIN"/>
    <property type="match status" value="1"/>
</dbReference>
<dbReference type="Pfam" id="PF24883">
    <property type="entry name" value="NPHP3_N"/>
    <property type="match status" value="1"/>
</dbReference>
<reference evidence="5" key="1">
    <citation type="submission" date="2010-05" db="EMBL/GenBank/DDBJ databases">
        <title>The genome sequence of Magnaporthe poae strain ATCC 64411.</title>
        <authorList>
            <person name="Ma L.-J."/>
            <person name="Dead R."/>
            <person name="Young S."/>
            <person name="Zeng Q."/>
            <person name="Koehrsen M."/>
            <person name="Alvarado L."/>
            <person name="Berlin A."/>
            <person name="Chapman S.B."/>
            <person name="Chen Z."/>
            <person name="Freedman E."/>
            <person name="Gellesch M."/>
            <person name="Goldberg J."/>
            <person name="Griggs A."/>
            <person name="Gujja S."/>
            <person name="Heilman E.R."/>
            <person name="Heiman D."/>
            <person name="Hepburn T."/>
            <person name="Howarth C."/>
            <person name="Jen D."/>
            <person name="Larson L."/>
            <person name="Mehta T."/>
            <person name="Neiman D."/>
            <person name="Pearson M."/>
            <person name="Roberts A."/>
            <person name="Saif S."/>
            <person name="Shea T."/>
            <person name="Shenoy N."/>
            <person name="Sisk P."/>
            <person name="Stolte C."/>
            <person name="Sykes S."/>
            <person name="Walk T."/>
            <person name="White J."/>
            <person name="Yandava C."/>
            <person name="Haas B."/>
            <person name="Nusbaum C."/>
            <person name="Birren B."/>
        </authorList>
    </citation>
    <scope>NUCLEOTIDE SEQUENCE [LARGE SCALE GENOMIC DNA]</scope>
    <source>
        <strain evidence="5">ATCC 64411 / 73-15</strain>
    </source>
</reference>
<dbReference type="Proteomes" id="UP000011715">
    <property type="component" value="Unassembled WGS sequence"/>
</dbReference>
<dbReference type="PANTHER" id="PTHR10039:SF14">
    <property type="entry name" value="NACHT DOMAIN-CONTAINING PROTEIN"/>
    <property type="match status" value="1"/>
</dbReference>
<evidence type="ECO:0000259" key="2">
    <source>
        <dbReference type="Pfam" id="PF24883"/>
    </source>
</evidence>
<organism evidence="4 5">
    <name type="scientific">Magnaporthiopsis poae (strain ATCC 64411 / 73-15)</name>
    <name type="common">Kentucky bluegrass fungus</name>
    <name type="synonym">Magnaporthe poae</name>
    <dbReference type="NCBI Taxonomy" id="644358"/>
    <lineage>
        <taxon>Eukaryota</taxon>
        <taxon>Fungi</taxon>
        <taxon>Dikarya</taxon>
        <taxon>Ascomycota</taxon>
        <taxon>Pezizomycotina</taxon>
        <taxon>Sordariomycetes</taxon>
        <taxon>Sordariomycetidae</taxon>
        <taxon>Magnaporthales</taxon>
        <taxon>Magnaporthaceae</taxon>
        <taxon>Magnaporthiopsis</taxon>
    </lineage>
</organism>
<dbReference type="SUPFAM" id="SSF52540">
    <property type="entry name" value="P-loop containing nucleoside triphosphate hydrolases"/>
    <property type="match status" value="1"/>
</dbReference>
<protein>
    <recommendedName>
        <fullName evidence="2">Nephrocystin 3-like N-terminal domain-containing protein</fullName>
    </recommendedName>
</protein>
<evidence type="ECO:0000313" key="5">
    <source>
        <dbReference type="Proteomes" id="UP000011715"/>
    </source>
</evidence>
<dbReference type="eggNOG" id="KOG2029">
    <property type="taxonomic scope" value="Eukaryota"/>
</dbReference>
<proteinExistence type="predicted"/>
<dbReference type="Gene3D" id="3.40.50.300">
    <property type="entry name" value="P-loop containing nucleotide triphosphate hydrolases"/>
    <property type="match status" value="1"/>
</dbReference>
<dbReference type="InterPro" id="IPR056884">
    <property type="entry name" value="NPHP3-like_N"/>
</dbReference>
<feature type="domain" description="Nephrocystin 3-like N-terminal" evidence="2">
    <location>
        <begin position="325"/>
        <end position="500"/>
    </location>
</feature>
<evidence type="ECO:0000256" key="1">
    <source>
        <dbReference type="ARBA" id="ARBA00022737"/>
    </source>
</evidence>
<evidence type="ECO:0000313" key="4">
    <source>
        <dbReference type="EnsemblFungi" id="MAPG_05534T0"/>
    </source>
</evidence>
<dbReference type="Gene3D" id="3.40.50.1820">
    <property type="entry name" value="alpha/beta hydrolase"/>
    <property type="match status" value="1"/>
</dbReference>
<dbReference type="OMA" id="MFFATPH"/>
<dbReference type="AlphaFoldDB" id="A0A0C4DZM9"/>
<dbReference type="EMBL" id="GL876969">
    <property type="protein sequence ID" value="KLU86522.1"/>
    <property type="molecule type" value="Genomic_DNA"/>
</dbReference>
<name>A0A0C4DZM9_MAGP6</name>
<sequence length="867" mass="98833">MKLRDSVTIQHGDAHPEDPRASFLENFYPPDEDARVRAEVIFVPGLGGDFVGTWEAEDKTFWPRDLLPHYLKDIRIRSFSYNTTLYGTTNDFKLRENANDLVWQILEDREDDEAAMLRPLVFVGHSLGGLLIKRAIKAAYDNPKLRPIREATRGIMFFASPQYGMDSGTWPIFADRVLRCVAPRKSEGQVPSEDMLKDLEKNRSSMMKVAADFKPLQPRLRFATLLETDTMDGHHTVLVSEAHGLIHDAQRERHSMLSGDHLELCKFTKEEGDEAPFGTVWRYIEWLIGRNPKDIGALTPRERRALFSLCPEEFHRYFDREPTPGTCSWIVNTFEFKNWLDDKSKEHKLWIKGPPGCGKSYLARHIVVNSVIDRESHEVIHCFLSSSAPGRGTLGALLRSTLHQALRVTPHLVGGLLLPTFKERQKRDANDQNIWSGEFVTDLWAAAMAEVTAHRPLAFVIDGFDEMEEACRIEFLACLRDLETKSGSAGSRFKLLLLSRGEDLKLEAELSRLGFVSLMVTFKGTMEDIRRTVVAGLDIVWRNLGEDAPDEARQREIYDIITQKSEGVYLWAALVVQYLGRIRVRNGADLLVKITRLPRDIKGLYGKMLEHVFSRKRFVPFAKQVLMWVLLQRSRLKTAEFNFAQALGLAMDKHEGPTVPTHKDLQEFLEDNVEIKVDHCCGHLVKFQGGRLEWVHGSLLMYLLDRGDEGSTLTGLGLEKDPSQAAMAQACIVYLNMEYFADSGTPREPGRMGLWESKVRRRVREHPFVRYAALNWRQHLENAGAAAWRAHSGDPERHARSMRWREQLLDAESEHAKSWSEVWWFFTRGPSERYPDGCLAALAAAHREAAPGLDEPWTAPPQEAGRS</sequence>
<accession>A0A0C4DZM9</accession>
<reference evidence="4" key="4">
    <citation type="journal article" date="2015" name="G3 (Bethesda)">
        <title>Genome sequences of three phytopathogenic species of the Magnaporthaceae family of fungi.</title>
        <authorList>
            <person name="Okagaki L.H."/>
            <person name="Nunes C.C."/>
            <person name="Sailsbery J."/>
            <person name="Clay B."/>
            <person name="Brown D."/>
            <person name="John T."/>
            <person name="Oh Y."/>
            <person name="Young N."/>
            <person name="Fitzgerald M."/>
            <person name="Haas B.J."/>
            <person name="Zeng Q."/>
            <person name="Young S."/>
            <person name="Adiconis X."/>
            <person name="Fan L."/>
            <person name="Levin J.Z."/>
            <person name="Mitchell T.K."/>
            <person name="Okubara P.A."/>
            <person name="Farman M.L."/>
            <person name="Kohn L.M."/>
            <person name="Birren B."/>
            <person name="Ma L.-J."/>
            <person name="Dean R.A."/>
        </authorList>
    </citation>
    <scope>NUCLEOTIDE SEQUENCE</scope>
    <source>
        <strain evidence="4">ATCC 64411 / 73-15</strain>
    </source>
</reference>
<keyword evidence="5" id="KW-1185">Reference proteome</keyword>
<dbReference type="InterPro" id="IPR029058">
    <property type="entry name" value="AB_hydrolase_fold"/>
</dbReference>
<dbReference type="VEuPathDB" id="FungiDB:MAPG_05534"/>
<dbReference type="EnsemblFungi" id="MAPG_05534T0">
    <property type="protein sequence ID" value="MAPG_05534T0"/>
    <property type="gene ID" value="MAPG_05534"/>
</dbReference>